<evidence type="ECO:0000256" key="1">
    <source>
        <dbReference type="ARBA" id="ARBA00022723"/>
    </source>
</evidence>
<dbReference type="Proteomes" id="UP000265703">
    <property type="component" value="Unassembled WGS sequence"/>
</dbReference>
<dbReference type="GO" id="GO:0016705">
    <property type="term" value="F:oxidoreductase activity, acting on paired donors, with incorporation or reduction of molecular oxygen"/>
    <property type="evidence" value="ECO:0007669"/>
    <property type="project" value="InterPro"/>
</dbReference>
<reference evidence="4 5" key="1">
    <citation type="submission" date="2018-06" db="EMBL/GenBank/DDBJ databases">
        <title>Comparative genomics reveals the genomic features of Rhizophagus irregularis, R. cerebriforme, R. diaphanum and Gigaspora rosea, and their symbiotic lifestyle signature.</title>
        <authorList>
            <person name="Morin E."/>
            <person name="San Clemente H."/>
            <person name="Chen E.C.H."/>
            <person name="De La Providencia I."/>
            <person name="Hainaut M."/>
            <person name="Kuo A."/>
            <person name="Kohler A."/>
            <person name="Murat C."/>
            <person name="Tang N."/>
            <person name="Roy S."/>
            <person name="Loubradou J."/>
            <person name="Henrissat B."/>
            <person name="Grigoriev I.V."/>
            <person name="Corradi N."/>
            <person name="Roux C."/>
            <person name="Martin F.M."/>
        </authorList>
    </citation>
    <scope>NUCLEOTIDE SEQUENCE [LARGE SCALE GENOMIC DNA]</scope>
    <source>
        <strain evidence="4 5">DAOM 227022</strain>
    </source>
</reference>
<dbReference type="InterPro" id="IPR001128">
    <property type="entry name" value="Cyt_P450"/>
</dbReference>
<dbReference type="Gene3D" id="1.10.630.10">
    <property type="entry name" value="Cytochrome P450"/>
    <property type="match status" value="1"/>
</dbReference>
<dbReference type="GO" id="GO:0004497">
    <property type="term" value="F:monooxygenase activity"/>
    <property type="evidence" value="ECO:0007669"/>
    <property type="project" value="InterPro"/>
</dbReference>
<keyword evidence="2" id="KW-0560">Oxidoreductase</keyword>
<dbReference type="PANTHER" id="PTHR46300:SF6">
    <property type="entry name" value="CYTOCHROME P450 2C30"/>
    <property type="match status" value="1"/>
</dbReference>
<dbReference type="AlphaFoldDB" id="A0A397SC67"/>
<dbReference type="GO" id="GO:0020037">
    <property type="term" value="F:heme binding"/>
    <property type="evidence" value="ECO:0007669"/>
    <property type="project" value="InterPro"/>
</dbReference>
<keyword evidence="3" id="KW-0408">Iron</keyword>
<dbReference type="OrthoDB" id="1470350at2759"/>
<comment type="caution">
    <text evidence="4">The sequence shown here is derived from an EMBL/GenBank/DDBJ whole genome shotgun (WGS) entry which is preliminary data.</text>
</comment>
<sequence length="125" mass="14462">PPSYPIVGNLLQLITRPLDKLNQWSKEYGPIYSVYLGQKFFIVLNNHEVVNDLIVKRGSNYSSRYDFNNSNSILVKSNLIALTPYGDKWKRDRTVAYSALTSISIKSYYNYITNDSERLLKDLMT</sequence>
<name>A0A397SC67_9GLOM</name>
<dbReference type="SUPFAM" id="SSF48264">
    <property type="entry name" value="Cytochrome P450"/>
    <property type="match status" value="1"/>
</dbReference>
<keyword evidence="5" id="KW-1185">Reference proteome</keyword>
<evidence type="ECO:0000256" key="2">
    <source>
        <dbReference type="ARBA" id="ARBA00023002"/>
    </source>
</evidence>
<keyword evidence="1" id="KW-0479">Metal-binding</keyword>
<dbReference type="InterPro" id="IPR050364">
    <property type="entry name" value="Cytochrome_P450_fung"/>
</dbReference>
<dbReference type="STRING" id="658196.A0A397SC67"/>
<dbReference type="PRINTS" id="PR00463">
    <property type="entry name" value="EP450I"/>
</dbReference>
<protein>
    <submittedName>
        <fullName evidence="4">Cytochrome P450</fullName>
    </submittedName>
</protein>
<organism evidence="4 5">
    <name type="scientific">Glomus cerebriforme</name>
    <dbReference type="NCBI Taxonomy" id="658196"/>
    <lineage>
        <taxon>Eukaryota</taxon>
        <taxon>Fungi</taxon>
        <taxon>Fungi incertae sedis</taxon>
        <taxon>Mucoromycota</taxon>
        <taxon>Glomeromycotina</taxon>
        <taxon>Glomeromycetes</taxon>
        <taxon>Glomerales</taxon>
        <taxon>Glomeraceae</taxon>
        <taxon>Glomus</taxon>
    </lineage>
</organism>
<dbReference type="EMBL" id="QKYT01000994">
    <property type="protein sequence ID" value="RIA80321.1"/>
    <property type="molecule type" value="Genomic_DNA"/>
</dbReference>
<dbReference type="InterPro" id="IPR002401">
    <property type="entry name" value="Cyt_P450_E_grp-I"/>
</dbReference>
<feature type="non-terminal residue" evidence="4">
    <location>
        <position position="125"/>
    </location>
</feature>
<evidence type="ECO:0000313" key="4">
    <source>
        <dbReference type="EMBL" id="RIA80321.1"/>
    </source>
</evidence>
<dbReference type="GO" id="GO:0005506">
    <property type="term" value="F:iron ion binding"/>
    <property type="evidence" value="ECO:0007669"/>
    <property type="project" value="InterPro"/>
</dbReference>
<gene>
    <name evidence="4" type="ORF">C1645_666220</name>
</gene>
<feature type="non-terminal residue" evidence="4">
    <location>
        <position position="1"/>
    </location>
</feature>
<dbReference type="PANTHER" id="PTHR46300">
    <property type="entry name" value="P450, PUTATIVE (EUROFUNG)-RELATED-RELATED"/>
    <property type="match status" value="1"/>
</dbReference>
<dbReference type="InterPro" id="IPR036396">
    <property type="entry name" value="Cyt_P450_sf"/>
</dbReference>
<accession>A0A397SC67</accession>
<proteinExistence type="predicted"/>
<evidence type="ECO:0000256" key="3">
    <source>
        <dbReference type="ARBA" id="ARBA00023004"/>
    </source>
</evidence>
<evidence type="ECO:0000313" key="5">
    <source>
        <dbReference type="Proteomes" id="UP000265703"/>
    </source>
</evidence>
<dbReference type="Pfam" id="PF00067">
    <property type="entry name" value="p450"/>
    <property type="match status" value="1"/>
</dbReference>